<evidence type="ECO:0000313" key="7">
    <source>
        <dbReference type="Proteomes" id="UP000002613"/>
    </source>
</evidence>
<proteinExistence type="predicted"/>
<keyword evidence="2" id="KW-0285">Flavoprotein</keyword>
<evidence type="ECO:0000256" key="1">
    <source>
        <dbReference type="ARBA" id="ARBA00001974"/>
    </source>
</evidence>
<dbReference type="Proteomes" id="UP000002613">
    <property type="component" value="Chromosome"/>
</dbReference>
<gene>
    <name evidence="6" type="ordered locus">Ferp_1684</name>
</gene>
<dbReference type="Gene3D" id="3.50.50.60">
    <property type="entry name" value="FAD/NAD(P)-binding domain"/>
    <property type="match status" value="1"/>
</dbReference>
<dbReference type="InterPro" id="IPR036188">
    <property type="entry name" value="FAD/NAD-bd_sf"/>
</dbReference>
<dbReference type="GeneID" id="8779209"/>
<evidence type="ECO:0000256" key="3">
    <source>
        <dbReference type="ARBA" id="ARBA00022827"/>
    </source>
</evidence>
<dbReference type="PANTHER" id="PTHR43624:SF2">
    <property type="entry name" value="ELECTRON TRANSFER FLAVOPROTEIN-QUINONE OXIDOREDUCTASE YDIS-RELATED"/>
    <property type="match status" value="1"/>
</dbReference>
<sequence>MEEKFDAVVVGGGASGLGAAIKLAKYGFNVVLLERGERIGSKSVYGGRIYSEVFKRELGSLDDAPVERWVRKEVLTFLDSERGLSIELFAKKNEESFTAYLSNFNSWLAQIAENEGALVIAGMKVDDLIIEDGKVKGVVAGGEKLYSDVVIDAEGVNPILAMRAGIRRDWKPNEVAVGVKEVVKLSEEEINKRFGLESDEGLANLMVGFPNSIGGAFLYTNKETVSLGVVVRVDSAVKNNLDVYELAEDIRLHPYVYRLVKGGSVIEYSAHLVPEAGVRGVPERLVSDGFVLVGDAAGLVLNRGFTVRGVDYAFYSGVLAAEAVKNAHEKGEMSRENLAVYESLLKSSAIYEELKFYEKAHEILGEEKFYSLYPQMFIEVFEELYRMDKPKTVYSVVKEKMRERVSTFRAFMDFWKVVRSL</sequence>
<dbReference type="EC" id="1.5.5.1" evidence="6"/>
<dbReference type="eggNOG" id="arCOG00570">
    <property type="taxonomic scope" value="Archaea"/>
</dbReference>
<keyword evidence="4 6" id="KW-0560">Oxidoreductase</keyword>
<evidence type="ECO:0000256" key="2">
    <source>
        <dbReference type="ARBA" id="ARBA00022630"/>
    </source>
</evidence>
<dbReference type="Pfam" id="PF12831">
    <property type="entry name" value="FAD_oxidored"/>
    <property type="match status" value="1"/>
</dbReference>
<evidence type="ECO:0000259" key="5">
    <source>
        <dbReference type="Pfam" id="PF21162"/>
    </source>
</evidence>
<comment type="cofactor">
    <cofactor evidence="1">
        <name>FAD</name>
        <dbReference type="ChEBI" id="CHEBI:57692"/>
    </cofactor>
</comment>
<dbReference type="OrthoDB" id="7950at2157"/>
<dbReference type="AlphaFoldDB" id="D3RZB7"/>
<name>D3RZB7_FERPA</name>
<dbReference type="KEGG" id="fpl:Ferp_1684"/>
<dbReference type="PaxDb" id="589924-Ferp_1684"/>
<evidence type="ECO:0000313" key="6">
    <source>
        <dbReference type="EMBL" id="ADC65830.1"/>
    </source>
</evidence>
<dbReference type="InterPro" id="IPR039651">
    <property type="entry name" value="FixC-like"/>
</dbReference>
<dbReference type="SUPFAM" id="SSF51905">
    <property type="entry name" value="FAD/NAD(P)-binding domain"/>
    <property type="match status" value="1"/>
</dbReference>
<accession>D3RZB7</accession>
<feature type="domain" description="ETF-QO/FixC ubiquinone-binding" evidence="5">
    <location>
        <begin position="176"/>
        <end position="271"/>
    </location>
</feature>
<reference evidence="7" key="1">
    <citation type="submission" date="2010-02" db="EMBL/GenBank/DDBJ databases">
        <title>Complete sequence of Ferroglobus placidus DSM 10642.</title>
        <authorList>
            <consortium name="US DOE Joint Genome Institute"/>
            <person name="Lucas S."/>
            <person name="Copeland A."/>
            <person name="Lapidus A."/>
            <person name="Cheng J.-F."/>
            <person name="Bruce D."/>
            <person name="Goodwin L."/>
            <person name="Pitluck S."/>
            <person name="Saunders E."/>
            <person name="Brettin T."/>
            <person name="Detter J.C."/>
            <person name="Han C."/>
            <person name="Tapia R."/>
            <person name="Larimer F."/>
            <person name="Land M."/>
            <person name="Hauser L."/>
            <person name="Kyrpides N."/>
            <person name="Ivanova N."/>
            <person name="Holmes D."/>
            <person name="Lovley D."/>
            <person name="Kyrpides N."/>
            <person name="Anderson I.J."/>
            <person name="Woyke T."/>
        </authorList>
    </citation>
    <scope>NUCLEOTIDE SEQUENCE [LARGE SCALE GENOMIC DNA]</scope>
    <source>
        <strain evidence="7">DSM 10642 / AEDII12DO</strain>
    </source>
</reference>
<dbReference type="HOGENOM" id="CLU_050977_0_0_2"/>
<organism evidence="6 7">
    <name type="scientific">Ferroglobus placidus (strain DSM 10642 / AEDII12DO)</name>
    <dbReference type="NCBI Taxonomy" id="589924"/>
    <lineage>
        <taxon>Archaea</taxon>
        <taxon>Methanobacteriati</taxon>
        <taxon>Methanobacteriota</taxon>
        <taxon>Archaeoglobi</taxon>
        <taxon>Archaeoglobales</taxon>
        <taxon>Archaeoglobaceae</taxon>
        <taxon>Ferroglobus</taxon>
    </lineage>
</organism>
<dbReference type="PANTHER" id="PTHR43624">
    <property type="entry name" value="ELECTRON TRANSFER FLAVOPROTEIN-QUINONE OXIDOREDUCTASE YDIS-RELATED"/>
    <property type="match status" value="1"/>
</dbReference>
<reference evidence="6 7" key="2">
    <citation type="journal article" date="2011" name="Stand. Genomic Sci.">
        <title>Complete genome sequence of Ferroglobus placidus AEDII12DO.</title>
        <authorList>
            <person name="Anderson I."/>
            <person name="Risso C."/>
            <person name="Holmes D."/>
            <person name="Lucas S."/>
            <person name="Copeland A."/>
            <person name="Lapidus A."/>
            <person name="Cheng J.F."/>
            <person name="Bruce D."/>
            <person name="Goodwin L."/>
            <person name="Pitluck S."/>
            <person name="Saunders E."/>
            <person name="Brettin T."/>
            <person name="Detter J.C."/>
            <person name="Han C."/>
            <person name="Tapia R."/>
            <person name="Larimer F."/>
            <person name="Land M."/>
            <person name="Hauser L."/>
            <person name="Woyke T."/>
            <person name="Lovley D."/>
            <person name="Kyrpides N."/>
            <person name="Ivanova N."/>
        </authorList>
    </citation>
    <scope>NUCLEOTIDE SEQUENCE [LARGE SCALE GENOMIC DNA]</scope>
    <source>
        <strain evidence="7">DSM 10642 / AEDII12DO</strain>
    </source>
</reference>
<dbReference type="RefSeq" id="WP_012966170.1">
    <property type="nucleotide sequence ID" value="NC_013849.1"/>
</dbReference>
<dbReference type="GO" id="GO:0004174">
    <property type="term" value="F:electron-transferring-flavoprotein dehydrogenase activity"/>
    <property type="evidence" value="ECO:0007669"/>
    <property type="project" value="UniProtKB-EC"/>
</dbReference>
<protein>
    <submittedName>
        <fullName evidence="6">Electron-transferring-flavoprotein dehydrogenase</fullName>
        <ecNumber evidence="6">1.5.5.1</ecNumber>
    </submittedName>
</protein>
<keyword evidence="3" id="KW-0274">FAD</keyword>
<evidence type="ECO:0000256" key="4">
    <source>
        <dbReference type="ARBA" id="ARBA00023002"/>
    </source>
</evidence>
<dbReference type="SUPFAM" id="SSF54373">
    <property type="entry name" value="FAD-linked reductases, C-terminal domain"/>
    <property type="match status" value="1"/>
</dbReference>
<dbReference type="STRING" id="589924.Ferp_1684"/>
<keyword evidence="7" id="KW-1185">Reference proteome</keyword>
<dbReference type="PRINTS" id="PR00411">
    <property type="entry name" value="PNDRDTASEI"/>
</dbReference>
<dbReference type="Pfam" id="PF21162">
    <property type="entry name" value="ETFQO_UQ-bd"/>
    <property type="match status" value="1"/>
</dbReference>
<dbReference type="InterPro" id="IPR049398">
    <property type="entry name" value="ETF-QO/FixC_UQ-bd"/>
</dbReference>
<dbReference type="EMBL" id="CP001899">
    <property type="protein sequence ID" value="ADC65830.1"/>
    <property type="molecule type" value="Genomic_DNA"/>
</dbReference>